<proteinExistence type="predicted"/>
<feature type="transmembrane region" description="Helical" evidence="2">
    <location>
        <begin position="142"/>
        <end position="163"/>
    </location>
</feature>
<evidence type="ECO:0000256" key="1">
    <source>
        <dbReference type="SAM" id="MobiDB-lite"/>
    </source>
</evidence>
<dbReference type="Proteomes" id="UP000635565">
    <property type="component" value="Unassembled WGS sequence"/>
</dbReference>
<keyword evidence="4" id="KW-1185">Reference proteome</keyword>
<keyword evidence="2" id="KW-0812">Transmembrane</keyword>
<feature type="region of interest" description="Disordered" evidence="1">
    <location>
        <begin position="1"/>
        <end position="87"/>
    </location>
</feature>
<keyword evidence="2" id="KW-1133">Transmembrane helix</keyword>
<dbReference type="RefSeq" id="WP_201362042.1">
    <property type="nucleotide sequence ID" value="NZ_BNJJ01000006.1"/>
</dbReference>
<comment type="caution">
    <text evidence="3">The sequence shown here is derived from an EMBL/GenBank/DDBJ whole genome shotgun (WGS) entry which is preliminary data.</text>
</comment>
<evidence type="ECO:0000313" key="4">
    <source>
        <dbReference type="Proteomes" id="UP000635565"/>
    </source>
</evidence>
<sequence length="294" mass="31177">MNVPPQPPLGEEPEKVSELQSARKTPDQPTPTSETVSHGDVAEQPVSEEETASHENVTEQPVTSSEAAAHEDVAEQPTIDASADDEVTPQPVAFSESPAAVEESTEDTIIANEATEDEGEDLEEDDAAAQPAHSGVFVKKSVLVGAISAVVLVALLMALLFFVNRPKDPPTDWISSLTPPAGSGSASKILYYLHWTNENGELKGQLQLSAFANGAPQSLTAPASGLYDRDNHIIYVVITINGQASTLMGKINDNNDTLTLNQVGAPSQASQLVFHTSSADDYKQATKKLVPAKK</sequence>
<evidence type="ECO:0000313" key="3">
    <source>
        <dbReference type="EMBL" id="GHO84421.1"/>
    </source>
</evidence>
<gene>
    <name evidence="3" type="ORF">KSZ_24270</name>
</gene>
<evidence type="ECO:0000256" key="2">
    <source>
        <dbReference type="SAM" id="Phobius"/>
    </source>
</evidence>
<feature type="compositionally biased region" description="Pro residues" evidence="1">
    <location>
        <begin position="1"/>
        <end position="10"/>
    </location>
</feature>
<organism evidence="3 4">
    <name type="scientific">Dictyobacter formicarum</name>
    <dbReference type="NCBI Taxonomy" id="2778368"/>
    <lineage>
        <taxon>Bacteria</taxon>
        <taxon>Bacillati</taxon>
        <taxon>Chloroflexota</taxon>
        <taxon>Ktedonobacteria</taxon>
        <taxon>Ktedonobacterales</taxon>
        <taxon>Dictyobacteraceae</taxon>
        <taxon>Dictyobacter</taxon>
    </lineage>
</organism>
<accession>A0ABQ3VH15</accession>
<reference evidence="3 4" key="1">
    <citation type="journal article" date="2021" name="Int. J. Syst. Evol. Microbiol.">
        <title>Reticulibacter mediterranei gen. nov., sp. nov., within the new family Reticulibacteraceae fam. nov., and Ktedonospora formicarum gen. nov., sp. nov., Ktedonobacter robiniae sp. nov., Dictyobacter formicarum sp. nov. and Dictyobacter arantiisoli sp. nov., belonging to the class Ktedonobacteria.</title>
        <authorList>
            <person name="Yabe S."/>
            <person name="Zheng Y."/>
            <person name="Wang C.M."/>
            <person name="Sakai Y."/>
            <person name="Abe K."/>
            <person name="Yokota A."/>
            <person name="Donadio S."/>
            <person name="Cavaletti L."/>
            <person name="Monciardini P."/>
        </authorList>
    </citation>
    <scope>NUCLEOTIDE SEQUENCE [LARGE SCALE GENOMIC DNA]</scope>
    <source>
        <strain evidence="3 4">SOSP1-9</strain>
    </source>
</reference>
<protein>
    <submittedName>
        <fullName evidence="3">Uncharacterized protein</fullName>
    </submittedName>
</protein>
<dbReference type="EMBL" id="BNJJ01000006">
    <property type="protein sequence ID" value="GHO84421.1"/>
    <property type="molecule type" value="Genomic_DNA"/>
</dbReference>
<keyword evidence="2" id="KW-0472">Membrane</keyword>
<name>A0ABQ3VH15_9CHLR</name>